<dbReference type="PANTHER" id="PTHR43464">
    <property type="entry name" value="METHYLTRANSFERASE"/>
    <property type="match status" value="1"/>
</dbReference>
<keyword evidence="6" id="KW-0830">Ubiquinone</keyword>
<sequence>MGASSNAAPICAPSCACWNASSSARSSDPMTDTGPASGPDSGPDTGPDTGPNADQAAYWQSRAGQKWVTHQATLDRLFENVLAETLARAAPQPGERVLDIGCGTGASTRALAEAVGPEGHVTGIDISAPLIDLARARVTAPQANFLRADAQTQSFAPEHDLLFSRFGVMFFDDPVAAFANLRRAAKPGARLAMICWGPMPDNPWFRLPFKAAVERLGRPSPLPEFAPGPTAFKDIDRVTGILRDAGWSAAEGEEVEIPLLPPQVLQEAAEFACLIGPAARTLQEKDGTEDDRSAIIEATAALLSQYRRDTDLTIPARLILYSARA</sequence>
<keyword evidence="2" id="KW-0808">Transferase</keyword>
<dbReference type="GO" id="GO:0032259">
    <property type="term" value="P:methylation"/>
    <property type="evidence" value="ECO:0007669"/>
    <property type="project" value="UniProtKB-KW"/>
</dbReference>
<reference evidence="6 7" key="1">
    <citation type="journal article" date="2018" name="Nat. Biotechnol.">
        <title>A standardized bacterial taxonomy based on genome phylogeny substantially revises the tree of life.</title>
        <authorList>
            <person name="Parks D.H."/>
            <person name="Chuvochina M."/>
            <person name="Waite D.W."/>
            <person name="Rinke C."/>
            <person name="Skarshewski A."/>
            <person name="Chaumeil P.A."/>
            <person name="Hugenholtz P."/>
        </authorList>
    </citation>
    <scope>NUCLEOTIDE SEQUENCE [LARGE SCALE GENOMIC DNA]</scope>
    <source>
        <strain evidence="6">UBA9169</strain>
    </source>
</reference>
<dbReference type="InterPro" id="IPR041698">
    <property type="entry name" value="Methyltransf_25"/>
</dbReference>
<feature type="region of interest" description="Disordered" evidence="4">
    <location>
        <begin position="19"/>
        <end position="55"/>
    </location>
</feature>
<evidence type="ECO:0000313" key="7">
    <source>
        <dbReference type="Proteomes" id="UP000264719"/>
    </source>
</evidence>
<evidence type="ECO:0000256" key="3">
    <source>
        <dbReference type="ARBA" id="ARBA00022691"/>
    </source>
</evidence>
<dbReference type="PANTHER" id="PTHR43464:SF19">
    <property type="entry name" value="UBIQUINONE BIOSYNTHESIS O-METHYLTRANSFERASE, MITOCHONDRIAL"/>
    <property type="match status" value="1"/>
</dbReference>
<name>A0A348WEX9_9RHOB</name>
<feature type="compositionally biased region" description="Polar residues" evidence="4">
    <location>
        <begin position="19"/>
        <end position="30"/>
    </location>
</feature>
<dbReference type="InterPro" id="IPR029063">
    <property type="entry name" value="SAM-dependent_MTases_sf"/>
</dbReference>
<dbReference type="AlphaFoldDB" id="A0A348WEX9"/>
<dbReference type="SUPFAM" id="SSF53335">
    <property type="entry name" value="S-adenosyl-L-methionine-dependent methyltransferases"/>
    <property type="match status" value="1"/>
</dbReference>
<organism evidence="6 7">
    <name type="scientific">Roseovarius nubinhibens</name>
    <dbReference type="NCBI Taxonomy" id="314263"/>
    <lineage>
        <taxon>Bacteria</taxon>
        <taxon>Pseudomonadati</taxon>
        <taxon>Pseudomonadota</taxon>
        <taxon>Alphaproteobacteria</taxon>
        <taxon>Rhodobacterales</taxon>
        <taxon>Roseobacteraceae</taxon>
        <taxon>Roseovarius</taxon>
    </lineage>
</organism>
<dbReference type="EMBL" id="DMVW01000136">
    <property type="protein sequence ID" value="HAR53091.1"/>
    <property type="molecule type" value="Genomic_DNA"/>
</dbReference>
<keyword evidence="3" id="KW-0949">S-adenosyl-L-methionine</keyword>
<evidence type="ECO:0000256" key="2">
    <source>
        <dbReference type="ARBA" id="ARBA00022679"/>
    </source>
</evidence>
<evidence type="ECO:0000259" key="5">
    <source>
        <dbReference type="Pfam" id="PF13649"/>
    </source>
</evidence>
<dbReference type="Gene3D" id="3.40.50.150">
    <property type="entry name" value="Vaccinia Virus protein VP39"/>
    <property type="match status" value="1"/>
</dbReference>
<protein>
    <submittedName>
        <fullName evidence="6">Ubiquinone biosynthesis protein UbiE</fullName>
    </submittedName>
</protein>
<accession>A0A348WEX9</accession>
<feature type="domain" description="Methyltransferase" evidence="5">
    <location>
        <begin position="97"/>
        <end position="188"/>
    </location>
</feature>
<evidence type="ECO:0000256" key="4">
    <source>
        <dbReference type="SAM" id="MobiDB-lite"/>
    </source>
</evidence>
<proteinExistence type="predicted"/>
<dbReference type="CDD" id="cd02440">
    <property type="entry name" value="AdoMet_MTases"/>
    <property type="match status" value="1"/>
</dbReference>
<keyword evidence="1" id="KW-0489">Methyltransferase</keyword>
<dbReference type="Proteomes" id="UP000264719">
    <property type="component" value="Unassembled WGS sequence"/>
</dbReference>
<evidence type="ECO:0000313" key="6">
    <source>
        <dbReference type="EMBL" id="HAR53091.1"/>
    </source>
</evidence>
<gene>
    <name evidence="6" type="ORF">DCS45_14610</name>
</gene>
<evidence type="ECO:0000256" key="1">
    <source>
        <dbReference type="ARBA" id="ARBA00022603"/>
    </source>
</evidence>
<comment type="caution">
    <text evidence="6">The sequence shown here is derived from an EMBL/GenBank/DDBJ whole genome shotgun (WGS) entry which is preliminary data.</text>
</comment>
<dbReference type="GO" id="GO:0008168">
    <property type="term" value="F:methyltransferase activity"/>
    <property type="evidence" value="ECO:0007669"/>
    <property type="project" value="UniProtKB-KW"/>
</dbReference>
<dbReference type="Pfam" id="PF13649">
    <property type="entry name" value="Methyltransf_25"/>
    <property type="match status" value="1"/>
</dbReference>